<evidence type="ECO:0000259" key="3">
    <source>
        <dbReference type="SMART" id="SM00903"/>
    </source>
</evidence>
<evidence type="ECO:0000256" key="1">
    <source>
        <dbReference type="ARBA" id="ARBA00008898"/>
    </source>
</evidence>
<comment type="similarity">
    <text evidence="1">Belongs to the non-flavoprotein flavin reductase family.</text>
</comment>
<reference evidence="5" key="1">
    <citation type="journal article" date="2019" name="Int. J. Syst. Evol. Microbiol.">
        <title>The Global Catalogue of Microorganisms (GCM) 10K type strain sequencing project: providing services to taxonomists for standard genome sequencing and annotation.</title>
        <authorList>
            <consortium name="The Broad Institute Genomics Platform"/>
            <consortium name="The Broad Institute Genome Sequencing Center for Infectious Disease"/>
            <person name="Wu L."/>
            <person name="Ma J."/>
        </authorList>
    </citation>
    <scope>NUCLEOTIDE SEQUENCE [LARGE SCALE GENOMIC DNA]</scope>
    <source>
        <strain evidence="5">CGMCC 4.1434</strain>
    </source>
</reference>
<evidence type="ECO:0000313" key="4">
    <source>
        <dbReference type="EMBL" id="MFC5589734.1"/>
    </source>
</evidence>
<dbReference type="Gene3D" id="2.30.110.10">
    <property type="entry name" value="Electron Transport, Fmn-binding Protein, Chain A"/>
    <property type="match status" value="1"/>
</dbReference>
<dbReference type="PANTHER" id="PTHR30466">
    <property type="entry name" value="FLAVIN REDUCTASE"/>
    <property type="match status" value="1"/>
</dbReference>
<sequence length="161" mass="17701">MDSKELRNCFGQFATGVTVITWKDDEGKNCGVTVNSFTSVSLDPALALVSIIKNTNSCKALQNRSFVINILSSAQEAVAWQFAGRPNPDLVIEWDQDSPSGPRLKNVLATIECAPWAEYDGGDHVLFVGEVKDFAYDSEADSLMFFRGKFLKNEKNSVVAN</sequence>
<dbReference type="GO" id="GO:0016491">
    <property type="term" value="F:oxidoreductase activity"/>
    <property type="evidence" value="ECO:0007669"/>
    <property type="project" value="UniProtKB-KW"/>
</dbReference>
<protein>
    <submittedName>
        <fullName evidence="4">Flavin reductase family protein</fullName>
        <ecNumber evidence="4">1.-.-.-</ecNumber>
    </submittedName>
</protein>
<dbReference type="RefSeq" id="WP_381435075.1">
    <property type="nucleotide sequence ID" value="NZ_JBHSNO010000006.1"/>
</dbReference>
<dbReference type="SUPFAM" id="SSF50475">
    <property type="entry name" value="FMN-binding split barrel"/>
    <property type="match status" value="1"/>
</dbReference>
<dbReference type="EC" id="1.-.-.-" evidence="4"/>
<name>A0ABW0TLC2_9BACL</name>
<keyword evidence="5" id="KW-1185">Reference proteome</keyword>
<dbReference type="Proteomes" id="UP001596109">
    <property type="component" value="Unassembled WGS sequence"/>
</dbReference>
<dbReference type="InterPro" id="IPR050268">
    <property type="entry name" value="NADH-dep_flavin_reductase"/>
</dbReference>
<accession>A0ABW0TLC2</accession>
<organism evidence="4 5">
    <name type="scientific">Sporosarcina soli</name>
    <dbReference type="NCBI Taxonomy" id="334736"/>
    <lineage>
        <taxon>Bacteria</taxon>
        <taxon>Bacillati</taxon>
        <taxon>Bacillota</taxon>
        <taxon>Bacilli</taxon>
        <taxon>Bacillales</taxon>
        <taxon>Caryophanaceae</taxon>
        <taxon>Sporosarcina</taxon>
    </lineage>
</organism>
<proteinExistence type="inferred from homology"/>
<dbReference type="EMBL" id="JBHSNO010000006">
    <property type="protein sequence ID" value="MFC5589734.1"/>
    <property type="molecule type" value="Genomic_DNA"/>
</dbReference>
<evidence type="ECO:0000313" key="5">
    <source>
        <dbReference type="Proteomes" id="UP001596109"/>
    </source>
</evidence>
<feature type="domain" description="Flavin reductase like" evidence="3">
    <location>
        <begin position="10"/>
        <end position="152"/>
    </location>
</feature>
<comment type="caution">
    <text evidence="4">The sequence shown here is derived from an EMBL/GenBank/DDBJ whole genome shotgun (WGS) entry which is preliminary data.</text>
</comment>
<dbReference type="SMART" id="SM00903">
    <property type="entry name" value="Flavin_Reduct"/>
    <property type="match status" value="1"/>
</dbReference>
<dbReference type="InterPro" id="IPR002563">
    <property type="entry name" value="Flavin_Rdtase-like_dom"/>
</dbReference>
<evidence type="ECO:0000256" key="2">
    <source>
        <dbReference type="ARBA" id="ARBA00023002"/>
    </source>
</evidence>
<dbReference type="InterPro" id="IPR012349">
    <property type="entry name" value="Split_barrel_FMN-bd"/>
</dbReference>
<dbReference type="Pfam" id="PF01613">
    <property type="entry name" value="Flavin_Reduct"/>
    <property type="match status" value="1"/>
</dbReference>
<gene>
    <name evidence="4" type="ORF">ACFPRA_12585</name>
</gene>
<keyword evidence="2 4" id="KW-0560">Oxidoreductase</keyword>
<dbReference type="PANTHER" id="PTHR30466:SF11">
    <property type="entry name" value="FLAVIN-DEPENDENT MONOOXYGENASE, REDUCTASE SUBUNIT HSAB"/>
    <property type="match status" value="1"/>
</dbReference>